<dbReference type="Gene3D" id="2.60.120.260">
    <property type="entry name" value="Galactose-binding domain-like"/>
    <property type="match status" value="1"/>
</dbReference>
<proteinExistence type="predicted"/>
<evidence type="ECO:0000313" key="1">
    <source>
        <dbReference type="EMBL" id="CAD8297209.1"/>
    </source>
</evidence>
<sequence length="161" mass="17426">MAWHGCLQCSLPAALYPIGGGHITGSGGDASMEDAPPANAFDGNDQTRWVDINGGGIGNTSWLGYEHTEAVKVMEYTITTQMYALSSYHSHLSGAPRDWELRARTAGGWVLVDKRALVYFAGHREERRFVAQSPVVATEYRFEFSAVAAGCASQSIQVSIL</sequence>
<dbReference type="EMBL" id="HBEC01030110">
    <property type="protein sequence ID" value="CAD8297209.1"/>
    <property type="molecule type" value="Transcribed_RNA"/>
</dbReference>
<evidence type="ECO:0008006" key="2">
    <source>
        <dbReference type="Google" id="ProtNLM"/>
    </source>
</evidence>
<dbReference type="AlphaFoldDB" id="A0A7R9VJX8"/>
<reference evidence="1" key="1">
    <citation type="submission" date="2021-01" db="EMBL/GenBank/DDBJ databases">
        <authorList>
            <person name="Corre E."/>
            <person name="Pelletier E."/>
            <person name="Niang G."/>
            <person name="Scheremetjew M."/>
            <person name="Finn R."/>
            <person name="Kale V."/>
            <person name="Holt S."/>
            <person name="Cochrane G."/>
            <person name="Meng A."/>
            <person name="Brown T."/>
            <person name="Cohen L."/>
        </authorList>
    </citation>
    <scope>NUCLEOTIDE SEQUENCE</scope>
    <source>
        <strain evidence="1">CCMP219</strain>
    </source>
</reference>
<organism evidence="1">
    <name type="scientific">Chlamydomonas euryale</name>
    <dbReference type="NCBI Taxonomy" id="1486919"/>
    <lineage>
        <taxon>Eukaryota</taxon>
        <taxon>Viridiplantae</taxon>
        <taxon>Chlorophyta</taxon>
        <taxon>core chlorophytes</taxon>
        <taxon>Chlorophyceae</taxon>
        <taxon>CS clade</taxon>
        <taxon>Chlamydomonadales</taxon>
        <taxon>Chlamydomonadaceae</taxon>
        <taxon>Chlamydomonas</taxon>
    </lineage>
</organism>
<gene>
    <name evidence="1" type="ORF">CEUR00632_LOCUS13915</name>
</gene>
<accession>A0A7R9VJX8</accession>
<protein>
    <recommendedName>
        <fullName evidence="2">F5/8 type C domain-containing protein</fullName>
    </recommendedName>
</protein>
<name>A0A7R9VJX8_9CHLO</name>